<dbReference type="SMART" id="SM00943">
    <property type="entry name" value="Prim-Pol"/>
    <property type="match status" value="1"/>
</dbReference>
<dbReference type="InterPro" id="IPR015330">
    <property type="entry name" value="DNA_primase/pol_bifunc_N"/>
</dbReference>
<comment type="caution">
    <text evidence="2">The sequence shown here is derived from an EMBL/GenBank/DDBJ whole genome shotgun (WGS) entry which is preliminary data.</text>
</comment>
<dbReference type="Gene3D" id="3.30.720.160">
    <property type="entry name" value="Bifunctional DNA primase/polymerase, N-terminal"/>
    <property type="match status" value="1"/>
</dbReference>
<evidence type="ECO:0000313" key="3">
    <source>
        <dbReference type="Proteomes" id="UP000195221"/>
    </source>
</evidence>
<sequence>MTSARSALSQRAYFYIEQGYSVVPIAPGTKRPGVWTKEHGWRGSQGWVRYNDRLPSLIEQQHWETWPDAGIGLVCGKLSGVVAIDRDYDAPGTDALEKIIPYSPVKKRGAKGYTAFFRYRNENSRSFNSNGMRVLDLLSDGRQTLMPDTVHPDGMTYRYLTEDCLEEMKAEDLPYLPENFAEQVIAVLAPYQTDDDRKFQRTTHKPHTDTAGSIATDITYSTAYFHDLNRAALAQLHAWVPKLIAMAREERDGYRTIATWRNCERANVGIHESGIFDFGGNYGMTPIDLVMAEHGLPFGRAAEQLRALVDMDEPEPIIFTNQRAPRIQAAQLVDEKGVTAVEKPAGLLRNTITRMHEPSAVIGTVEPLATLQTPIGRTTSQIPSFVDTAPGLLGVITNYIRATAHKAQPEMALAAAIAICATVMQRRFRSQYGNYTPLFFVLVARSTEGKEHPLACVDRVLQAANLSNLIAGSGYTSPGAVHSELMRKPSHVVIIDEFGKWLKFATARGNSYAEGALDKLVEVYGRNDGVLRPPAYSTMTIGKGSLPVGDRSVHNPAITLIAATTPNTFYGGLSDTFVQDGFLGRCTVVDIDAPRQRTRMVDKTPPTDAIVKWCIETNSEVEKFGNLAGATSADTPPVMIPFMFEEECQLLLVPFEDELNRLKDQHEADGLDVLLGRTYEKALRLSMIVAKCTRPEENIVRAVDLQYAIDYMLHYDLQLLESVSRKRARNDTDVQIKKLVGYIKNAKNLKDKKFLKILAKGYLPHTKALNLMSMTSKPFEELIRTAIEMGIIVMSRGDADGYAGKVYSLVDP</sequence>
<evidence type="ECO:0000313" key="2">
    <source>
        <dbReference type="EMBL" id="OTP69747.1"/>
    </source>
</evidence>
<reference evidence="2 3" key="1">
    <citation type="submission" date="2017-03" db="EMBL/GenBank/DDBJ databases">
        <title>Genome analysis of strain PAMC 26577.</title>
        <authorList>
            <person name="Oh H.-M."/>
            <person name="Yang J.-A."/>
        </authorList>
    </citation>
    <scope>NUCLEOTIDE SEQUENCE [LARGE SCALE GENOMIC DNA]</scope>
    <source>
        <strain evidence="2 3">PAMC 26577</strain>
    </source>
</reference>
<evidence type="ECO:0000259" key="1">
    <source>
        <dbReference type="SMART" id="SM00943"/>
    </source>
</evidence>
<dbReference type="AlphaFoldDB" id="A0A242MEY6"/>
<protein>
    <recommendedName>
        <fullName evidence="1">DNA primase/polymerase bifunctional N-terminal domain-containing protein</fullName>
    </recommendedName>
</protein>
<dbReference type="RefSeq" id="WP_075360424.1">
    <property type="nucleotide sequence ID" value="NZ_MSRG01000091.1"/>
</dbReference>
<proteinExistence type="predicted"/>
<dbReference type="SUPFAM" id="SSF56747">
    <property type="entry name" value="Prim-pol domain"/>
    <property type="match status" value="1"/>
</dbReference>
<dbReference type="CDD" id="cd04859">
    <property type="entry name" value="Prim_Pol"/>
    <property type="match status" value="1"/>
</dbReference>
<organism evidence="2 3">
    <name type="scientific">Caballeronia sordidicola</name>
    <name type="common">Burkholderia sordidicola</name>
    <dbReference type="NCBI Taxonomy" id="196367"/>
    <lineage>
        <taxon>Bacteria</taxon>
        <taxon>Pseudomonadati</taxon>
        <taxon>Pseudomonadota</taxon>
        <taxon>Betaproteobacteria</taxon>
        <taxon>Burkholderiales</taxon>
        <taxon>Burkholderiaceae</taxon>
        <taxon>Caballeronia</taxon>
    </lineage>
</organism>
<name>A0A242MEY6_CABSO</name>
<dbReference type="Pfam" id="PF09250">
    <property type="entry name" value="Prim-Pol"/>
    <property type="match status" value="1"/>
</dbReference>
<feature type="domain" description="DNA primase/polymerase bifunctional N-terminal" evidence="1">
    <location>
        <begin position="12"/>
        <end position="180"/>
    </location>
</feature>
<gene>
    <name evidence="2" type="ORF">PAMC26577_28925</name>
</gene>
<dbReference type="Proteomes" id="UP000195221">
    <property type="component" value="Unassembled WGS sequence"/>
</dbReference>
<accession>A0A242MEY6</accession>
<dbReference type="EMBL" id="NBTZ01000112">
    <property type="protein sequence ID" value="OTP69747.1"/>
    <property type="molecule type" value="Genomic_DNA"/>
</dbReference>